<reference evidence="2 3" key="1">
    <citation type="submission" date="2017-09" db="EMBL/GenBank/DDBJ databases">
        <authorList>
            <consortium name="International Durum Wheat Genome Sequencing Consortium (IDWGSC)"/>
            <person name="Milanesi L."/>
        </authorList>
    </citation>
    <scope>NUCLEOTIDE SEQUENCE [LARGE SCALE GENOMIC DNA]</scope>
    <source>
        <strain evidence="3">cv. Svevo</strain>
    </source>
</reference>
<proteinExistence type="predicted"/>
<sequence length="176" mass="21188">MCKQDRLLFRCIVPMICVYAVEYHLPQRVAAQFGKVQHTPPTVIVRDTGGYDLHLMSRQKNQSITDWEAENARYVHEWNEWKTRKDTERRVIDWDDYEDHMLWYDDGIKHRLRLRPQWTTADAEDLFDDASENEAYNESIRQLQGGFREYRPLMNRVVCCFYLFRTTACEISFSCY</sequence>
<dbReference type="OMA" id="NRVVCCF"/>
<dbReference type="AlphaFoldDB" id="A0A9R0SNI9"/>
<evidence type="ECO:0000313" key="2">
    <source>
        <dbReference type="EMBL" id="VAH98020.1"/>
    </source>
</evidence>
<name>A0A9R0SNI9_TRITD</name>
<dbReference type="EMBL" id="LT934117">
    <property type="protein sequence ID" value="VAH98020.1"/>
    <property type="molecule type" value="Genomic_DNA"/>
</dbReference>
<organism evidence="2 3">
    <name type="scientific">Triticum turgidum subsp. durum</name>
    <name type="common">Durum wheat</name>
    <name type="synonym">Triticum durum</name>
    <dbReference type="NCBI Taxonomy" id="4567"/>
    <lineage>
        <taxon>Eukaryota</taxon>
        <taxon>Viridiplantae</taxon>
        <taxon>Streptophyta</taxon>
        <taxon>Embryophyta</taxon>
        <taxon>Tracheophyta</taxon>
        <taxon>Spermatophyta</taxon>
        <taxon>Magnoliopsida</taxon>
        <taxon>Liliopsida</taxon>
        <taxon>Poales</taxon>
        <taxon>Poaceae</taxon>
        <taxon>BOP clade</taxon>
        <taxon>Pooideae</taxon>
        <taxon>Triticodae</taxon>
        <taxon>Triticeae</taxon>
        <taxon>Triticinae</taxon>
        <taxon>Triticum</taxon>
    </lineage>
</organism>
<evidence type="ECO:0000313" key="3">
    <source>
        <dbReference type="Proteomes" id="UP000324705"/>
    </source>
</evidence>
<dbReference type="InterPro" id="IPR019557">
    <property type="entry name" value="AminoTfrase-like_pln_mobile"/>
</dbReference>
<keyword evidence="3" id="KW-1185">Reference proteome</keyword>
<feature type="domain" description="Aminotransferase-like plant mobile" evidence="1">
    <location>
        <begin position="12"/>
        <end position="103"/>
    </location>
</feature>
<protein>
    <recommendedName>
        <fullName evidence="1">Aminotransferase-like plant mobile domain-containing protein</fullName>
    </recommendedName>
</protein>
<dbReference type="Proteomes" id="UP000324705">
    <property type="component" value="Chromosome 4A"/>
</dbReference>
<dbReference type="PANTHER" id="PTHR46033">
    <property type="entry name" value="PROTEIN MAIN-LIKE 2"/>
    <property type="match status" value="1"/>
</dbReference>
<accession>A0A9R0SNI9</accession>
<dbReference type="PANTHER" id="PTHR46033:SF8">
    <property type="entry name" value="PROTEIN MAINTENANCE OF MERISTEMS-LIKE"/>
    <property type="match status" value="1"/>
</dbReference>
<gene>
    <name evidence="2" type="ORF">TRITD_4Av1G230460</name>
</gene>
<dbReference type="GO" id="GO:0010073">
    <property type="term" value="P:meristem maintenance"/>
    <property type="evidence" value="ECO:0007669"/>
    <property type="project" value="InterPro"/>
</dbReference>
<dbReference type="Pfam" id="PF10536">
    <property type="entry name" value="PMD"/>
    <property type="match status" value="1"/>
</dbReference>
<evidence type="ECO:0000259" key="1">
    <source>
        <dbReference type="Pfam" id="PF10536"/>
    </source>
</evidence>
<dbReference type="InterPro" id="IPR044824">
    <property type="entry name" value="MAIN-like"/>
</dbReference>
<dbReference type="Gramene" id="TRITD4Av1G230460.1">
    <property type="protein sequence ID" value="TRITD4Av1G230460.1"/>
    <property type="gene ID" value="TRITD4Av1G230460"/>
</dbReference>